<dbReference type="SUPFAM" id="SSF56801">
    <property type="entry name" value="Acetyl-CoA synthetase-like"/>
    <property type="match status" value="1"/>
</dbReference>
<feature type="domain" description="Acyl-protein synthetase LuxE" evidence="1">
    <location>
        <begin position="20"/>
        <end position="363"/>
    </location>
</feature>
<evidence type="ECO:0000313" key="2">
    <source>
        <dbReference type="EMBL" id="EWH09478.1"/>
    </source>
</evidence>
<dbReference type="Pfam" id="PF04443">
    <property type="entry name" value="LuxE"/>
    <property type="match status" value="1"/>
</dbReference>
<dbReference type="OrthoDB" id="3597198at2"/>
<dbReference type="STRING" id="1328313.DS2_12378"/>
<dbReference type="PATRIC" id="fig|1328313.3.peg.2529"/>
<dbReference type="GO" id="GO:0047474">
    <property type="term" value="F:long-chain fatty acid--protein ligase activity"/>
    <property type="evidence" value="ECO:0007669"/>
    <property type="project" value="InterPro"/>
</dbReference>
<comment type="caution">
    <text evidence="2">The sequence shown here is derived from an EMBL/GenBank/DDBJ whole genome shotgun (WGS) entry which is preliminary data.</text>
</comment>
<evidence type="ECO:0000259" key="1">
    <source>
        <dbReference type="Pfam" id="PF04443"/>
    </source>
</evidence>
<protein>
    <submittedName>
        <fullName evidence="2">Acyl-protein synthetase, LuxE</fullName>
    </submittedName>
</protein>
<dbReference type="Proteomes" id="UP000019276">
    <property type="component" value="Unassembled WGS sequence"/>
</dbReference>
<dbReference type="Gene3D" id="3.40.50.12780">
    <property type="entry name" value="N-terminal domain of ligase-like"/>
    <property type="match status" value="1"/>
</dbReference>
<reference evidence="2 3" key="1">
    <citation type="journal article" date="2014" name="Genome Announc.">
        <title>Draft Genome Sequence of the Agar-Degrading Bacterium Catenovulum sp. Strain DS-2, Isolated from Intestines of Haliotis diversicolor.</title>
        <authorList>
            <person name="Shan D."/>
            <person name="Li X."/>
            <person name="Gu Z."/>
            <person name="Wei G."/>
            <person name="Gao Z."/>
            <person name="Shao Z."/>
        </authorList>
    </citation>
    <scope>NUCLEOTIDE SEQUENCE [LARGE SCALE GENOMIC DNA]</scope>
    <source>
        <strain evidence="2 3">DS-2</strain>
    </source>
</reference>
<dbReference type="InterPro" id="IPR042099">
    <property type="entry name" value="ANL_N_sf"/>
</dbReference>
<dbReference type="EMBL" id="ARZY01000023">
    <property type="protein sequence ID" value="EWH09478.1"/>
    <property type="molecule type" value="Genomic_DNA"/>
</dbReference>
<dbReference type="InterPro" id="IPR007534">
    <property type="entry name" value="LuxE"/>
</dbReference>
<keyword evidence="3" id="KW-1185">Reference proteome</keyword>
<name>W7QNJ3_9ALTE</name>
<evidence type="ECO:0000313" key="3">
    <source>
        <dbReference type="Proteomes" id="UP000019276"/>
    </source>
</evidence>
<dbReference type="eggNOG" id="COG1541">
    <property type="taxonomic scope" value="Bacteria"/>
</dbReference>
<accession>W7QNJ3</accession>
<dbReference type="GO" id="GO:0008218">
    <property type="term" value="P:bioluminescence"/>
    <property type="evidence" value="ECO:0007669"/>
    <property type="project" value="InterPro"/>
</dbReference>
<organism evidence="2 3">
    <name type="scientific">Catenovulum agarivorans DS-2</name>
    <dbReference type="NCBI Taxonomy" id="1328313"/>
    <lineage>
        <taxon>Bacteria</taxon>
        <taxon>Pseudomonadati</taxon>
        <taxon>Pseudomonadota</taxon>
        <taxon>Gammaproteobacteria</taxon>
        <taxon>Alteromonadales</taxon>
        <taxon>Alteromonadaceae</taxon>
        <taxon>Catenovulum</taxon>
    </lineage>
</organism>
<sequence length="364" mass="41296">MQIDDYNNAAVFSQFPVYGLNSAEKQAFLQQRLNWLTHHHATHCPEYARLLTCIGEVNSPMCNIEHIDQVPPVAARLFKDYGLKSIKDEEVFRLMRSSGTSGRQSQIYLDADSAKLQSQILVKTLQHWLGKQRRPMLIIDAKETMQNKNGMSARAAGLQGMSFFGRNHCYALDENMQLRIDEVKSFIEQYHNQQIFIFGFTFIVWQQFIQALQSLGLKFNLQQAILIHGGGWKKMQQQAVDDKTFKQQINAQLGDVSVHDYYGMVEQTGTIYMQCEHGHLHCPVWSDVVVRDINSLAQLKNGQQGLLQVNSALPTSYPGHSILTEDLAVIHGEDDCPCGRLGKYFTLHGRVPNSQVRGCSDTFS</sequence>
<proteinExistence type="predicted"/>
<dbReference type="AlphaFoldDB" id="W7QNJ3"/>
<dbReference type="RefSeq" id="WP_051479843.1">
    <property type="nucleotide sequence ID" value="NZ_ARZY01000023.1"/>
</dbReference>
<gene>
    <name evidence="2" type="ORF">DS2_12378</name>
</gene>